<evidence type="ECO:0000256" key="1">
    <source>
        <dbReference type="SAM" id="Coils"/>
    </source>
</evidence>
<dbReference type="EMBL" id="CP029831">
    <property type="protein sequence ID" value="AWU96416.1"/>
    <property type="molecule type" value="Genomic_DNA"/>
</dbReference>
<dbReference type="AlphaFoldDB" id="A0A2U9SCR1"/>
<gene>
    <name evidence="2" type="ORF">DM194_19250</name>
</gene>
<evidence type="ECO:0000313" key="3">
    <source>
        <dbReference type="Proteomes" id="UP000249605"/>
    </source>
</evidence>
<keyword evidence="2" id="KW-0614">Plasmid</keyword>
<keyword evidence="3" id="KW-1185">Reference proteome</keyword>
<dbReference type="Proteomes" id="UP000249605">
    <property type="component" value="Plasmid unnamed7"/>
</dbReference>
<evidence type="ECO:0000313" key="2">
    <source>
        <dbReference type="EMBL" id="AWU96416.1"/>
    </source>
</evidence>
<name>A0A2U9SCR1_9PROT</name>
<proteinExistence type="predicted"/>
<geneLocation type="plasmid" evidence="2 3">
    <name>unnamed7</name>
</geneLocation>
<dbReference type="OrthoDB" id="7307044at2"/>
<protein>
    <submittedName>
        <fullName evidence="2">Uncharacterized protein</fullName>
    </submittedName>
</protein>
<accession>A0A2U9SCR1</accession>
<reference evidence="2 3" key="1">
    <citation type="submission" date="2018-06" db="EMBL/GenBank/DDBJ databases">
        <title>Complete genome sequencing of Azospirillum sp. M2T2B2.</title>
        <authorList>
            <person name="Heo J."/>
            <person name="Kim S.-J."/>
            <person name="Kwon S.-W."/>
            <person name="Anandham R."/>
        </authorList>
    </citation>
    <scope>NUCLEOTIDE SEQUENCE [LARGE SCALE GENOMIC DNA]</scope>
    <source>
        <strain evidence="2 3">M2T2B2</strain>
        <plasmid evidence="2 3">unnamed7</plasmid>
    </source>
</reference>
<organism evidence="2 3">
    <name type="scientific">Azospirillum ramasamyi</name>
    <dbReference type="NCBI Taxonomy" id="682998"/>
    <lineage>
        <taxon>Bacteria</taxon>
        <taxon>Pseudomonadati</taxon>
        <taxon>Pseudomonadota</taxon>
        <taxon>Alphaproteobacteria</taxon>
        <taxon>Rhodospirillales</taxon>
        <taxon>Azospirillaceae</taxon>
        <taxon>Azospirillum</taxon>
    </lineage>
</organism>
<sequence>MNEREIQTDRDWLTFIEKDIDVLDQQIYHATWTINQSQTALERLSAARDSLLAQAQEILDRLDGKPSA</sequence>
<dbReference type="KEGG" id="azm:DM194_19250"/>
<feature type="coiled-coil region" evidence="1">
    <location>
        <begin position="34"/>
        <end position="61"/>
    </location>
</feature>
<dbReference type="RefSeq" id="WP_111069156.1">
    <property type="nucleotide sequence ID" value="NZ_CP029831.1"/>
</dbReference>
<keyword evidence="1" id="KW-0175">Coiled coil</keyword>